<dbReference type="HOGENOM" id="CLU_1860962_0_0_6"/>
<dbReference type="EnsemblBacteria" id="ABK37391">
    <property type="protein sequence ID" value="ABK37391"/>
    <property type="gene ID" value="AHA_2159"/>
</dbReference>
<dbReference type="eggNOG" id="COG4388">
    <property type="taxonomic scope" value="Bacteria"/>
</dbReference>
<accession>A0KK82</accession>
<dbReference type="EMBL" id="CP000462">
    <property type="protein sequence ID" value="ABK37391.1"/>
    <property type="molecule type" value="Genomic_DNA"/>
</dbReference>
<protein>
    <submittedName>
        <fullName evidence="1">Uncharacterized protein</fullName>
    </submittedName>
</protein>
<gene>
    <name evidence="1" type="ordered locus">AHA_2159</name>
</gene>
<dbReference type="Proteomes" id="UP000000756">
    <property type="component" value="Chromosome"/>
</dbReference>
<dbReference type="AlphaFoldDB" id="A0KK82"/>
<reference evidence="1 2" key="1">
    <citation type="journal article" date="2006" name="J. Bacteriol.">
        <title>Genome sequence of Aeromonas hydrophila ATCC 7966T: jack of all trades.</title>
        <authorList>
            <person name="Seshadri R."/>
            <person name="Joseph S.W."/>
            <person name="Chopra A.K."/>
            <person name="Sha J."/>
            <person name="Shaw J."/>
            <person name="Graf J."/>
            <person name="Haft D."/>
            <person name="Wu M."/>
            <person name="Ren Q."/>
            <person name="Rosovitz M.J."/>
            <person name="Madupu R."/>
            <person name="Tallon L."/>
            <person name="Kim M."/>
            <person name="Jin S."/>
            <person name="Vuong H."/>
            <person name="Stine O.C."/>
            <person name="Ali A."/>
            <person name="Horneman A.J."/>
            <person name="Heidelberg J.F."/>
        </authorList>
    </citation>
    <scope>NUCLEOTIDE SEQUENCE [LARGE SCALE GENOMIC DNA]</scope>
    <source>
        <strain evidence="2">ATCC 7966 / DSM 30187 / BCRC 13018 / CCUG 14551 / JCM 1027 / KCTC 2358 / NCIMB 9240 / NCTC 8049</strain>
    </source>
</reference>
<proteinExistence type="predicted"/>
<sequence length="138" mass="14687">MPPHYGGMNISKTPYSAPFVAILQANPVSGERLAVLDAQLTPQGDGWYQLLPVGPFKARDGRPFDMASGHCQLAGWANCRCPDCLCQRALARHPERYDQQTLRAAQNGQPAPALTPGCGVGASSLFVILGEVAVVELA</sequence>
<evidence type="ECO:0000313" key="1">
    <source>
        <dbReference type="EMBL" id="ABK37391.1"/>
    </source>
</evidence>
<name>A0KK82_AERHH</name>
<dbReference type="OrthoDB" id="2043985at2"/>
<evidence type="ECO:0000313" key="2">
    <source>
        <dbReference type="Proteomes" id="UP000000756"/>
    </source>
</evidence>
<dbReference type="KEGG" id="aha:AHA_2159"/>
<organism evidence="1 2">
    <name type="scientific">Aeromonas hydrophila subsp. hydrophila (strain ATCC 7966 / DSM 30187 / BCRC 13018 / CCUG 14551 / JCM 1027 / KCTC 2358 / NCIMB 9240 / NCTC 8049)</name>
    <dbReference type="NCBI Taxonomy" id="380703"/>
    <lineage>
        <taxon>Bacteria</taxon>
        <taxon>Pseudomonadati</taxon>
        <taxon>Pseudomonadota</taxon>
        <taxon>Gammaproteobacteria</taxon>
        <taxon>Aeromonadales</taxon>
        <taxon>Aeromonadaceae</taxon>
        <taxon>Aeromonas</taxon>
    </lineage>
</organism>
<keyword evidence="2" id="KW-1185">Reference proteome</keyword>